<keyword evidence="3" id="KW-0804">Transcription</keyword>
<evidence type="ECO:0000313" key="5">
    <source>
        <dbReference type="EMBL" id="MEW9854059.1"/>
    </source>
</evidence>
<evidence type="ECO:0000259" key="4">
    <source>
        <dbReference type="SMART" id="SM00345"/>
    </source>
</evidence>
<name>A0ABV3R7J3_9SPHN</name>
<dbReference type="Gene3D" id="1.10.10.10">
    <property type="entry name" value="Winged helix-like DNA-binding domain superfamily/Winged helix DNA-binding domain"/>
    <property type="match status" value="1"/>
</dbReference>
<evidence type="ECO:0000256" key="1">
    <source>
        <dbReference type="ARBA" id="ARBA00023015"/>
    </source>
</evidence>
<accession>A0ABV3R7J3</accession>
<dbReference type="RefSeq" id="WP_367768970.1">
    <property type="nucleotide sequence ID" value="NZ_JBFNXR010000017.1"/>
</dbReference>
<dbReference type="SUPFAM" id="SSF46785">
    <property type="entry name" value="Winged helix' DNA-binding domain"/>
    <property type="match status" value="1"/>
</dbReference>
<feature type="domain" description="HTH gntR-type" evidence="4">
    <location>
        <begin position="20"/>
        <end position="79"/>
    </location>
</feature>
<dbReference type="InterPro" id="IPR036390">
    <property type="entry name" value="WH_DNA-bd_sf"/>
</dbReference>
<gene>
    <name evidence="5" type="ORF">ABUH87_02535</name>
</gene>
<organism evidence="5 6">
    <name type="scientific">Novosphingobium rhizovicinum</name>
    <dbReference type="NCBI Taxonomy" id="3228928"/>
    <lineage>
        <taxon>Bacteria</taxon>
        <taxon>Pseudomonadati</taxon>
        <taxon>Pseudomonadota</taxon>
        <taxon>Alphaproteobacteria</taxon>
        <taxon>Sphingomonadales</taxon>
        <taxon>Sphingomonadaceae</taxon>
        <taxon>Novosphingobium</taxon>
    </lineage>
</organism>
<comment type="caution">
    <text evidence="5">The sequence shown here is derived from an EMBL/GenBank/DDBJ whole genome shotgun (WGS) entry which is preliminary data.</text>
</comment>
<evidence type="ECO:0000313" key="6">
    <source>
        <dbReference type="Proteomes" id="UP001556118"/>
    </source>
</evidence>
<proteinExistence type="predicted"/>
<sequence>MITETATEQEPAKRQVVRTTVDKLRERIYAKAANEQIGSLRDLARECGVGIVTIQQAARILEHEGILEVRRGPGGGYYGRRPDLRDMERVLGAYLQSEPASWKEVLDITSLLFNQLCSAAARCADDLPREELRTVAQKISACEDSSQLGALETELQEVLFRMVRRPLFELLTRVVLGTAQSAGSEDAMRNFFGFDQWKESRASIIAAILAQDAGLAHFQANRLNREVLVQLCGLQSY</sequence>
<evidence type="ECO:0000256" key="3">
    <source>
        <dbReference type="ARBA" id="ARBA00023163"/>
    </source>
</evidence>
<keyword evidence="2" id="KW-0238">DNA-binding</keyword>
<keyword evidence="6" id="KW-1185">Reference proteome</keyword>
<keyword evidence="1" id="KW-0805">Transcription regulation</keyword>
<dbReference type="SMART" id="SM00345">
    <property type="entry name" value="HTH_GNTR"/>
    <property type="match status" value="1"/>
</dbReference>
<dbReference type="Proteomes" id="UP001556118">
    <property type="component" value="Unassembled WGS sequence"/>
</dbReference>
<dbReference type="EMBL" id="JBFNXR010000017">
    <property type="protein sequence ID" value="MEW9854059.1"/>
    <property type="molecule type" value="Genomic_DNA"/>
</dbReference>
<dbReference type="InterPro" id="IPR036388">
    <property type="entry name" value="WH-like_DNA-bd_sf"/>
</dbReference>
<reference evidence="5 6" key="1">
    <citation type="submission" date="2024-06" db="EMBL/GenBank/DDBJ databases">
        <title>Novosphingobium rhizovicinus M1R2S20.</title>
        <authorList>
            <person name="Sun J.-Q."/>
        </authorList>
    </citation>
    <scope>NUCLEOTIDE SEQUENCE [LARGE SCALE GENOMIC DNA]</scope>
    <source>
        <strain evidence="5 6">M1R2S20</strain>
    </source>
</reference>
<protein>
    <submittedName>
        <fullName evidence="5">GntR family transcriptional regulator</fullName>
    </submittedName>
</protein>
<dbReference type="InterPro" id="IPR000524">
    <property type="entry name" value="Tscrpt_reg_HTH_GntR"/>
</dbReference>
<evidence type="ECO:0000256" key="2">
    <source>
        <dbReference type="ARBA" id="ARBA00023125"/>
    </source>
</evidence>